<evidence type="ECO:0000256" key="4">
    <source>
        <dbReference type="ARBA" id="ARBA00023004"/>
    </source>
</evidence>
<dbReference type="InterPro" id="IPR017900">
    <property type="entry name" value="4Fe4S_Fe_S_CS"/>
</dbReference>
<evidence type="ECO:0000313" key="7">
    <source>
        <dbReference type="EMBL" id="SDB03306.1"/>
    </source>
</evidence>
<evidence type="ECO:0000259" key="6">
    <source>
        <dbReference type="PROSITE" id="PS51379"/>
    </source>
</evidence>
<feature type="domain" description="4Fe-4S ferredoxin-type" evidence="6">
    <location>
        <begin position="4"/>
        <end position="33"/>
    </location>
</feature>
<keyword evidence="8" id="KW-1185">Reference proteome</keyword>
<dbReference type="OrthoDB" id="9803397at2"/>
<dbReference type="GO" id="GO:0046872">
    <property type="term" value="F:metal ion binding"/>
    <property type="evidence" value="ECO:0007669"/>
    <property type="project" value="UniProtKB-KW"/>
</dbReference>
<dbReference type="SUPFAM" id="SSF54862">
    <property type="entry name" value="4Fe-4S ferredoxins"/>
    <property type="match status" value="1"/>
</dbReference>
<dbReference type="Gene3D" id="3.30.70.20">
    <property type="match status" value="1"/>
</dbReference>
<dbReference type="EMBL" id="FMXR01000004">
    <property type="protein sequence ID" value="SDB03306.1"/>
    <property type="molecule type" value="Genomic_DNA"/>
</dbReference>
<keyword evidence="2" id="KW-0479">Metal-binding</keyword>
<dbReference type="AlphaFoldDB" id="A0A1G6A4V9"/>
<dbReference type="STRING" id="1732.SAMN02910417_00251"/>
<keyword evidence="1" id="KW-0004">4Fe-4S</keyword>
<dbReference type="Proteomes" id="UP000199228">
    <property type="component" value="Unassembled WGS sequence"/>
</dbReference>
<evidence type="ECO:0000256" key="1">
    <source>
        <dbReference type="ARBA" id="ARBA00022485"/>
    </source>
</evidence>
<dbReference type="PANTHER" id="PTHR43724:SF1">
    <property type="entry name" value="PYRUVATE SYNTHASE SUBUNIT PORD"/>
    <property type="match status" value="1"/>
</dbReference>
<dbReference type="InterPro" id="IPR017896">
    <property type="entry name" value="4Fe4S_Fe-S-bd"/>
</dbReference>
<feature type="domain" description="4Fe-4S ferredoxin-type" evidence="6">
    <location>
        <begin position="34"/>
        <end position="63"/>
    </location>
</feature>
<dbReference type="GO" id="GO:0051539">
    <property type="term" value="F:4 iron, 4 sulfur cluster binding"/>
    <property type="evidence" value="ECO:0007669"/>
    <property type="project" value="UniProtKB-KW"/>
</dbReference>
<keyword evidence="4" id="KW-0408">Iron</keyword>
<evidence type="ECO:0000256" key="2">
    <source>
        <dbReference type="ARBA" id="ARBA00022723"/>
    </source>
</evidence>
<dbReference type="PANTHER" id="PTHR43724">
    <property type="entry name" value="PYRUVATE SYNTHASE SUBUNIT PORD"/>
    <property type="match status" value="1"/>
</dbReference>
<name>A0A1G6A4V9_EUBOX</name>
<evidence type="ECO:0000256" key="5">
    <source>
        <dbReference type="ARBA" id="ARBA00023014"/>
    </source>
</evidence>
<organism evidence="7 8">
    <name type="scientific">Eubacterium oxidoreducens</name>
    <dbReference type="NCBI Taxonomy" id="1732"/>
    <lineage>
        <taxon>Bacteria</taxon>
        <taxon>Bacillati</taxon>
        <taxon>Bacillota</taxon>
        <taxon>Clostridia</taxon>
        <taxon>Eubacteriales</taxon>
        <taxon>Eubacteriaceae</taxon>
        <taxon>Eubacterium</taxon>
    </lineage>
</organism>
<keyword evidence="3" id="KW-0677">Repeat</keyword>
<dbReference type="PROSITE" id="PS00198">
    <property type="entry name" value="4FE4S_FER_1"/>
    <property type="match status" value="1"/>
</dbReference>
<gene>
    <name evidence="7" type="ORF">SAMN02910417_00251</name>
</gene>
<protein>
    <submittedName>
        <fullName evidence="7">4Fe-4S dicluster domain-containing protein</fullName>
    </submittedName>
</protein>
<dbReference type="PROSITE" id="PS51379">
    <property type="entry name" value="4FE4S_FER_2"/>
    <property type="match status" value="2"/>
</dbReference>
<reference evidence="7 8" key="1">
    <citation type="submission" date="2016-10" db="EMBL/GenBank/DDBJ databases">
        <authorList>
            <person name="de Groot N.N."/>
        </authorList>
    </citation>
    <scope>NUCLEOTIDE SEQUENCE [LARGE SCALE GENOMIC DNA]</scope>
    <source>
        <strain evidence="7 8">DSM 3217</strain>
    </source>
</reference>
<evidence type="ECO:0000256" key="3">
    <source>
        <dbReference type="ARBA" id="ARBA00022737"/>
    </source>
</evidence>
<sequence>MARKKARANKQICVACGVCALQCPREAIRIEQGCYAVVDEGTCVGCGICAKACPADALLIHEEVAYGVG</sequence>
<dbReference type="RefSeq" id="WP_090171297.1">
    <property type="nucleotide sequence ID" value="NZ_FMXR01000004.1"/>
</dbReference>
<keyword evidence="5" id="KW-0411">Iron-sulfur</keyword>
<proteinExistence type="predicted"/>
<accession>A0A1G6A4V9</accession>
<evidence type="ECO:0000313" key="8">
    <source>
        <dbReference type="Proteomes" id="UP000199228"/>
    </source>
</evidence>
<dbReference type="Pfam" id="PF14697">
    <property type="entry name" value="Fer4_21"/>
    <property type="match status" value="1"/>
</dbReference>